<dbReference type="STRING" id="7375.A0A0L0CR65"/>
<accession>A0A0L0CR65</accession>
<reference evidence="2 3" key="1">
    <citation type="journal article" date="2015" name="Nat. Commun.">
        <title>Lucilia cuprina genome unlocks parasitic fly biology to underpin future interventions.</title>
        <authorList>
            <person name="Anstead C.A."/>
            <person name="Korhonen P.K."/>
            <person name="Young N.D."/>
            <person name="Hall R.S."/>
            <person name="Jex A.R."/>
            <person name="Murali S.C."/>
            <person name="Hughes D.S."/>
            <person name="Lee S.F."/>
            <person name="Perry T."/>
            <person name="Stroehlein A.J."/>
            <person name="Ansell B.R."/>
            <person name="Breugelmans B."/>
            <person name="Hofmann A."/>
            <person name="Qu J."/>
            <person name="Dugan S."/>
            <person name="Lee S.L."/>
            <person name="Chao H."/>
            <person name="Dinh H."/>
            <person name="Han Y."/>
            <person name="Doddapaneni H.V."/>
            <person name="Worley K.C."/>
            <person name="Muzny D.M."/>
            <person name="Ioannidis P."/>
            <person name="Waterhouse R.M."/>
            <person name="Zdobnov E.M."/>
            <person name="James P.J."/>
            <person name="Bagnall N.H."/>
            <person name="Kotze A.C."/>
            <person name="Gibbs R.A."/>
            <person name="Richards S."/>
            <person name="Batterham P."/>
            <person name="Gasser R.B."/>
        </authorList>
    </citation>
    <scope>NUCLEOTIDE SEQUENCE [LARGE SCALE GENOMIC DNA]</scope>
    <source>
        <strain evidence="2 3">LS</strain>
        <tissue evidence="2">Full body</tissue>
    </source>
</reference>
<dbReference type="OrthoDB" id="8027300at2759"/>
<dbReference type="InterPro" id="IPR008450">
    <property type="entry name" value="Chorion_S16"/>
</dbReference>
<dbReference type="Pfam" id="PF05836">
    <property type="entry name" value="Chorion_S16"/>
    <property type="match status" value="1"/>
</dbReference>
<evidence type="ECO:0008006" key="4">
    <source>
        <dbReference type="Google" id="ProtNLM"/>
    </source>
</evidence>
<dbReference type="OMA" id="NRYGWEQ"/>
<feature type="chain" id="PRO_5005536717" description="Chorion protein S16" evidence="1">
    <location>
        <begin position="23"/>
        <end position="137"/>
    </location>
</feature>
<evidence type="ECO:0000256" key="1">
    <source>
        <dbReference type="SAM" id="SignalP"/>
    </source>
</evidence>
<comment type="caution">
    <text evidence="2">The sequence shown here is derived from an EMBL/GenBank/DDBJ whole genome shotgun (WGS) entry which is preliminary data.</text>
</comment>
<keyword evidence="1" id="KW-0732">Signal</keyword>
<evidence type="ECO:0000313" key="3">
    <source>
        <dbReference type="Proteomes" id="UP000037069"/>
    </source>
</evidence>
<dbReference type="GO" id="GO:0042600">
    <property type="term" value="C:egg chorion"/>
    <property type="evidence" value="ECO:0007669"/>
    <property type="project" value="InterPro"/>
</dbReference>
<dbReference type="AlphaFoldDB" id="A0A0L0CR65"/>
<evidence type="ECO:0000313" key="2">
    <source>
        <dbReference type="EMBL" id="KNC34702.1"/>
    </source>
</evidence>
<gene>
    <name evidence="2" type="ORF">FF38_09132</name>
</gene>
<sequence length="137" mass="14229">MYSNKVVLACLGLICLSSCVWAGSYGVAPAPAYQAVYAPADYAAPDAAEAAASAITDIAAAKASAAKINNVNWAALNKYGYEIGKPLLVRNYGPLTSLYSALAPKRSFVGTVDAGFYKDSYGNIKFSDEFAVGAIAI</sequence>
<feature type="signal peptide" evidence="1">
    <location>
        <begin position="1"/>
        <end position="22"/>
    </location>
</feature>
<organism evidence="2 3">
    <name type="scientific">Lucilia cuprina</name>
    <name type="common">Green bottle fly</name>
    <name type="synonym">Australian sheep blowfly</name>
    <dbReference type="NCBI Taxonomy" id="7375"/>
    <lineage>
        <taxon>Eukaryota</taxon>
        <taxon>Metazoa</taxon>
        <taxon>Ecdysozoa</taxon>
        <taxon>Arthropoda</taxon>
        <taxon>Hexapoda</taxon>
        <taxon>Insecta</taxon>
        <taxon>Pterygota</taxon>
        <taxon>Neoptera</taxon>
        <taxon>Endopterygota</taxon>
        <taxon>Diptera</taxon>
        <taxon>Brachycera</taxon>
        <taxon>Muscomorpha</taxon>
        <taxon>Oestroidea</taxon>
        <taxon>Calliphoridae</taxon>
        <taxon>Luciliinae</taxon>
        <taxon>Lucilia</taxon>
    </lineage>
</organism>
<dbReference type="Proteomes" id="UP000037069">
    <property type="component" value="Unassembled WGS sequence"/>
</dbReference>
<dbReference type="EMBL" id="JRES01000036">
    <property type="protein sequence ID" value="KNC34702.1"/>
    <property type="molecule type" value="Genomic_DNA"/>
</dbReference>
<protein>
    <recommendedName>
        <fullName evidence="4">Chorion protein S16</fullName>
    </recommendedName>
</protein>
<proteinExistence type="predicted"/>
<name>A0A0L0CR65_LUCCU</name>
<keyword evidence="3" id="KW-1185">Reference proteome</keyword>